<dbReference type="STRING" id="428126.CLOSPI_02236"/>
<keyword evidence="1" id="KW-0812">Transmembrane</keyword>
<reference evidence="2" key="1">
    <citation type="submission" date="2008-02" db="EMBL/GenBank/DDBJ databases">
        <authorList>
            <person name="Fulton L."/>
            <person name="Clifton S."/>
            <person name="Fulton B."/>
            <person name="Xu J."/>
            <person name="Minx P."/>
            <person name="Pepin K.H."/>
            <person name="Johnson M."/>
            <person name="Thiruvilangam P."/>
            <person name="Bhonagiri V."/>
            <person name="Nash W.E."/>
            <person name="Mardis E.R."/>
            <person name="Wilson R.K."/>
        </authorList>
    </citation>
    <scope>NUCLEOTIDE SEQUENCE [LARGE SCALE GENOMIC DNA]</scope>
    <source>
        <strain evidence="2">DSM 1552</strain>
    </source>
</reference>
<accession>B1C567</accession>
<evidence type="ECO:0000313" key="3">
    <source>
        <dbReference type="Proteomes" id="UP000004910"/>
    </source>
</evidence>
<organism evidence="2 3">
    <name type="scientific">Thomasclavelia spiroformis DSM 1552</name>
    <dbReference type="NCBI Taxonomy" id="428126"/>
    <lineage>
        <taxon>Bacteria</taxon>
        <taxon>Bacillati</taxon>
        <taxon>Bacillota</taxon>
        <taxon>Erysipelotrichia</taxon>
        <taxon>Erysipelotrichales</taxon>
        <taxon>Coprobacillaceae</taxon>
        <taxon>Thomasclavelia</taxon>
    </lineage>
</organism>
<evidence type="ECO:0000256" key="1">
    <source>
        <dbReference type="SAM" id="Phobius"/>
    </source>
</evidence>
<comment type="caution">
    <text evidence="2">The sequence shown here is derived from an EMBL/GenBank/DDBJ whole genome shotgun (WGS) entry which is preliminary data.</text>
</comment>
<name>B1C567_9FIRM</name>
<feature type="transmembrane region" description="Helical" evidence="1">
    <location>
        <begin position="57"/>
        <end position="86"/>
    </location>
</feature>
<dbReference type="HOGENOM" id="CLU_1624324_0_0_9"/>
<keyword evidence="3" id="KW-1185">Reference proteome</keyword>
<sequence>MKEGVYLMEAIFNVLPFLVFLFLLWFTYINISYAFNLHQARKEDRTLTSCLSDTGKYFYIILLIIYICVLLFFIIFSILCFINGILNNIYMPLLIITFVSLITCILLQQIIYVGHRQMMIGKIKLDYRKIKRVTYPKSSKLRFIYGQKSYETSLRFIDDFKLKKALQQTR</sequence>
<reference evidence="2" key="2">
    <citation type="submission" date="2014-06" db="EMBL/GenBank/DDBJ databases">
        <title>Draft genome sequence of Clostridium spiroforme (DSM 1552).</title>
        <authorList>
            <person name="Sudarsanam P."/>
            <person name="Ley R."/>
            <person name="Guruge J."/>
            <person name="Turnbaugh P.J."/>
            <person name="Mahowald M."/>
            <person name="Liep D."/>
            <person name="Gordon J."/>
        </authorList>
    </citation>
    <scope>NUCLEOTIDE SEQUENCE</scope>
    <source>
        <strain evidence="2">DSM 1552</strain>
    </source>
</reference>
<evidence type="ECO:0000313" key="2">
    <source>
        <dbReference type="EMBL" id="EDS73811.1"/>
    </source>
</evidence>
<feature type="transmembrane region" description="Helical" evidence="1">
    <location>
        <begin position="12"/>
        <end position="36"/>
    </location>
</feature>
<proteinExistence type="predicted"/>
<dbReference type="eggNOG" id="ENOG5032TB5">
    <property type="taxonomic scope" value="Bacteria"/>
</dbReference>
<dbReference type="AlphaFoldDB" id="B1C567"/>
<dbReference type="EMBL" id="ABIK02000015">
    <property type="protein sequence ID" value="EDS73811.1"/>
    <property type="molecule type" value="Genomic_DNA"/>
</dbReference>
<keyword evidence="1" id="KW-0472">Membrane</keyword>
<dbReference type="Proteomes" id="UP000004910">
    <property type="component" value="Unassembled WGS sequence"/>
</dbReference>
<keyword evidence="1" id="KW-1133">Transmembrane helix</keyword>
<protein>
    <submittedName>
        <fullName evidence="2">Uncharacterized protein</fullName>
    </submittedName>
</protein>
<feature type="transmembrane region" description="Helical" evidence="1">
    <location>
        <begin position="92"/>
        <end position="114"/>
    </location>
</feature>
<gene>
    <name evidence="2" type="ORF">CLOSPI_02236</name>
</gene>